<feature type="transmembrane region" description="Helical" evidence="1">
    <location>
        <begin position="274"/>
        <end position="293"/>
    </location>
</feature>
<feature type="transmembrane region" description="Helical" evidence="1">
    <location>
        <begin position="9"/>
        <end position="26"/>
    </location>
</feature>
<keyword evidence="3" id="KW-0012">Acyltransferase</keyword>
<evidence type="ECO:0000256" key="1">
    <source>
        <dbReference type="SAM" id="Phobius"/>
    </source>
</evidence>
<organism evidence="3 4">
    <name type="scientific">Enterococcus alishanensis</name>
    <dbReference type="NCBI Taxonomy" id="1303817"/>
    <lineage>
        <taxon>Bacteria</taxon>
        <taxon>Bacillati</taxon>
        <taxon>Bacillota</taxon>
        <taxon>Bacilli</taxon>
        <taxon>Lactobacillales</taxon>
        <taxon>Enterococcaceae</taxon>
        <taxon>Enterococcus</taxon>
    </lineage>
</organism>
<protein>
    <submittedName>
        <fullName evidence="3">Acyltransferase family protein</fullName>
    </submittedName>
</protein>
<evidence type="ECO:0000313" key="4">
    <source>
        <dbReference type="Proteomes" id="UP000774130"/>
    </source>
</evidence>
<proteinExistence type="predicted"/>
<name>A0ABS6TCC8_9ENTE</name>
<dbReference type="Pfam" id="PF01757">
    <property type="entry name" value="Acyl_transf_3"/>
    <property type="match status" value="1"/>
</dbReference>
<sequence>MKKKDGYQLLYLAQFIFPFFVVVAHVGSLTSNPELHFLLKNILCRVVVPFYCVSNAFFYAQKDSAGKKMWLRKNIQVYLLWSLIYLPFGIQFIQDYVNLPLALYPVGVLVGLVYTGTFYHLWYFPAIFFGVVIVDKLIHKWGYGKVFSGLLVLYAIGASETYSAYLAGTGFGQLMESYFNIFLTTRNGLFFTTIFVLIGFYLAENHQRLLVDSEKNYRGLILSSLLLLIEGTIIFLHQGRDVNVYFALIPFSFYFFLVLLSYHGKADFKSLRKYGQGIYFFHMIPIQLFNIFVSTSGLTSAETGWIRWILGVGISLMVILLVDGFKKVRISDKSVPQLYERSL</sequence>
<evidence type="ECO:0000313" key="3">
    <source>
        <dbReference type="EMBL" id="MBV7390504.1"/>
    </source>
</evidence>
<feature type="transmembrane region" description="Helical" evidence="1">
    <location>
        <begin position="78"/>
        <end position="97"/>
    </location>
</feature>
<feature type="transmembrane region" description="Helical" evidence="1">
    <location>
        <begin position="38"/>
        <end position="58"/>
    </location>
</feature>
<dbReference type="EMBL" id="JAHUZB010000003">
    <property type="protein sequence ID" value="MBV7390504.1"/>
    <property type="molecule type" value="Genomic_DNA"/>
</dbReference>
<gene>
    <name evidence="3" type="ORF">KUA55_07420</name>
</gene>
<dbReference type="RefSeq" id="WP_218325566.1">
    <property type="nucleotide sequence ID" value="NZ_JAHUZB010000003.1"/>
</dbReference>
<feature type="transmembrane region" description="Helical" evidence="1">
    <location>
        <begin position="187"/>
        <end position="204"/>
    </location>
</feature>
<feature type="transmembrane region" description="Helical" evidence="1">
    <location>
        <begin position="216"/>
        <end position="236"/>
    </location>
</feature>
<accession>A0ABS6TCC8</accession>
<feature type="transmembrane region" description="Helical" evidence="1">
    <location>
        <begin position="146"/>
        <end position="167"/>
    </location>
</feature>
<dbReference type="Proteomes" id="UP000774130">
    <property type="component" value="Unassembled WGS sequence"/>
</dbReference>
<feature type="domain" description="Acyltransferase 3" evidence="2">
    <location>
        <begin position="15"/>
        <end position="321"/>
    </location>
</feature>
<evidence type="ECO:0000259" key="2">
    <source>
        <dbReference type="Pfam" id="PF01757"/>
    </source>
</evidence>
<feature type="transmembrane region" description="Helical" evidence="1">
    <location>
        <begin position="305"/>
        <end position="325"/>
    </location>
</feature>
<feature type="transmembrane region" description="Helical" evidence="1">
    <location>
        <begin position="242"/>
        <end position="262"/>
    </location>
</feature>
<comment type="caution">
    <text evidence="3">The sequence shown here is derived from an EMBL/GenBank/DDBJ whole genome shotgun (WGS) entry which is preliminary data.</text>
</comment>
<feature type="transmembrane region" description="Helical" evidence="1">
    <location>
        <begin position="117"/>
        <end position="134"/>
    </location>
</feature>
<keyword evidence="1" id="KW-0812">Transmembrane</keyword>
<reference evidence="3 4" key="1">
    <citation type="submission" date="2021-06" db="EMBL/GenBank/DDBJ databases">
        <title>Enterococcus alishanensis sp. nov., a novel lactic acid bacterium isolated from fresh coffee beans.</title>
        <authorList>
            <person name="Chen Y.-S."/>
        </authorList>
    </citation>
    <scope>NUCLEOTIDE SEQUENCE [LARGE SCALE GENOMIC DNA]</scope>
    <source>
        <strain evidence="3 4">ALS3</strain>
    </source>
</reference>
<keyword evidence="4" id="KW-1185">Reference proteome</keyword>
<keyword evidence="1" id="KW-1133">Transmembrane helix</keyword>
<keyword evidence="3" id="KW-0808">Transferase</keyword>
<dbReference type="InterPro" id="IPR002656">
    <property type="entry name" value="Acyl_transf_3_dom"/>
</dbReference>
<dbReference type="GO" id="GO:0016746">
    <property type="term" value="F:acyltransferase activity"/>
    <property type="evidence" value="ECO:0007669"/>
    <property type="project" value="UniProtKB-KW"/>
</dbReference>
<keyword evidence="1" id="KW-0472">Membrane</keyword>